<dbReference type="InterPro" id="IPR008927">
    <property type="entry name" value="6-PGluconate_DH-like_C_sf"/>
</dbReference>
<dbReference type="Pfam" id="PF08546">
    <property type="entry name" value="ApbA_C"/>
    <property type="match status" value="1"/>
</dbReference>
<gene>
    <name evidence="3" type="ORF">GCM10007977_061400</name>
</gene>
<dbReference type="AlphaFoldDB" id="A0A917X1R0"/>
<reference evidence="3" key="2">
    <citation type="submission" date="2020-09" db="EMBL/GenBank/DDBJ databases">
        <authorList>
            <person name="Sun Q."/>
            <person name="Ohkuma M."/>
        </authorList>
    </citation>
    <scope>NUCLEOTIDE SEQUENCE</scope>
    <source>
        <strain evidence="3">JCM 19831</strain>
    </source>
</reference>
<evidence type="ECO:0000259" key="2">
    <source>
        <dbReference type="Pfam" id="PF08546"/>
    </source>
</evidence>
<dbReference type="InterPro" id="IPR013328">
    <property type="entry name" value="6PGD_dom2"/>
</dbReference>
<dbReference type="SUPFAM" id="SSF48179">
    <property type="entry name" value="6-phosphogluconate dehydrogenase C-terminal domain-like"/>
    <property type="match status" value="1"/>
</dbReference>
<evidence type="ECO:0000313" key="4">
    <source>
        <dbReference type="Proteomes" id="UP000642070"/>
    </source>
</evidence>
<comment type="caution">
    <text evidence="3">The sequence shown here is derived from an EMBL/GenBank/DDBJ whole genome shotgun (WGS) entry which is preliminary data.</text>
</comment>
<name>A0A917X1R0_9ACTN</name>
<dbReference type="Proteomes" id="UP000642070">
    <property type="component" value="Unassembled WGS sequence"/>
</dbReference>
<dbReference type="InterPro" id="IPR013752">
    <property type="entry name" value="KPA_reductase"/>
</dbReference>
<dbReference type="InterPro" id="IPR013332">
    <property type="entry name" value="KPR_N"/>
</dbReference>
<dbReference type="PANTHER" id="PTHR21708:SF26">
    <property type="entry name" value="2-DEHYDROPANTOATE 2-REDUCTASE"/>
    <property type="match status" value="1"/>
</dbReference>
<keyword evidence="4" id="KW-1185">Reference proteome</keyword>
<accession>A0A917X1R0</accession>
<dbReference type="Gene3D" id="3.40.50.720">
    <property type="entry name" value="NAD(P)-binding Rossmann-like Domain"/>
    <property type="match status" value="1"/>
</dbReference>
<dbReference type="InterPro" id="IPR036291">
    <property type="entry name" value="NAD(P)-bd_dom_sf"/>
</dbReference>
<dbReference type="InterPro" id="IPR051402">
    <property type="entry name" value="KPR-Related"/>
</dbReference>
<organism evidence="3 4">
    <name type="scientific">Dactylosporangium sucinum</name>
    <dbReference type="NCBI Taxonomy" id="1424081"/>
    <lineage>
        <taxon>Bacteria</taxon>
        <taxon>Bacillati</taxon>
        <taxon>Actinomycetota</taxon>
        <taxon>Actinomycetes</taxon>
        <taxon>Micromonosporales</taxon>
        <taxon>Micromonosporaceae</taxon>
        <taxon>Dactylosporangium</taxon>
    </lineage>
</organism>
<feature type="domain" description="Ketopantoate reductase N-terminal" evidence="1">
    <location>
        <begin position="10"/>
        <end position="141"/>
    </location>
</feature>
<dbReference type="EMBL" id="BMPI01000034">
    <property type="protein sequence ID" value="GGM51370.1"/>
    <property type="molecule type" value="Genomic_DNA"/>
</dbReference>
<sequence>MRYGRTVRWIIYGAGAVGGVVAGRLAGSGQEVAVVARGAHLDAIRRDGLTLRQPGGDTVHRLESYGDPAEVDRRPGDVVVLGMKSMDTEDALRRLEFDGPVVCLQNGVVNERLALRRFPRVYSVCVMLPSAHLAPGVVEAQCAPVPGILDLGRYPGGLDDTVASLSEGLRKAGFHSQPRADVMRWKYRKLIMNLGNAVEALCGHVDGLDEAVRPLREEGEAVLRAAGIPFVSAAEDAERRGDILQLRSRRDGGSSWQSLARGTGTVEADYLNGEIVLLGRLHGVPAPANETARRLVVEAARRGTPPGSLTPERFLEVVRASGR</sequence>
<dbReference type="Gene3D" id="1.10.1040.10">
    <property type="entry name" value="N-(1-d-carboxylethyl)-l-norvaline Dehydrogenase, domain 2"/>
    <property type="match status" value="1"/>
</dbReference>
<evidence type="ECO:0000313" key="3">
    <source>
        <dbReference type="EMBL" id="GGM51370.1"/>
    </source>
</evidence>
<dbReference type="SUPFAM" id="SSF51735">
    <property type="entry name" value="NAD(P)-binding Rossmann-fold domains"/>
    <property type="match status" value="1"/>
</dbReference>
<proteinExistence type="predicted"/>
<dbReference type="Pfam" id="PF02558">
    <property type="entry name" value="ApbA"/>
    <property type="match status" value="1"/>
</dbReference>
<reference evidence="3" key="1">
    <citation type="journal article" date="2014" name="Int. J. Syst. Evol. Microbiol.">
        <title>Complete genome sequence of Corynebacterium casei LMG S-19264T (=DSM 44701T), isolated from a smear-ripened cheese.</title>
        <authorList>
            <consortium name="US DOE Joint Genome Institute (JGI-PGF)"/>
            <person name="Walter F."/>
            <person name="Albersmeier A."/>
            <person name="Kalinowski J."/>
            <person name="Ruckert C."/>
        </authorList>
    </citation>
    <scope>NUCLEOTIDE SEQUENCE</scope>
    <source>
        <strain evidence="3">JCM 19831</strain>
    </source>
</reference>
<dbReference type="GO" id="GO:0005737">
    <property type="term" value="C:cytoplasm"/>
    <property type="evidence" value="ECO:0007669"/>
    <property type="project" value="TreeGrafter"/>
</dbReference>
<evidence type="ECO:0000259" key="1">
    <source>
        <dbReference type="Pfam" id="PF02558"/>
    </source>
</evidence>
<dbReference type="PANTHER" id="PTHR21708">
    <property type="entry name" value="PROBABLE 2-DEHYDROPANTOATE 2-REDUCTASE"/>
    <property type="match status" value="1"/>
</dbReference>
<protein>
    <submittedName>
        <fullName evidence="3">2-dehydropantoate 2-reductase</fullName>
    </submittedName>
</protein>
<feature type="domain" description="Ketopantoate reductase C-terminal" evidence="2">
    <location>
        <begin position="181"/>
        <end position="296"/>
    </location>
</feature>